<sequence length="136" mass="15659">MNVEAYIKKGILYSGIFIAVGGLAAVLGLVFGYEKDLMFGIMIGFLPTGIGMLIIYKYSKNKPSAIRNIEIENEERNVFINNKAGHTAFWISYWFIFVAAILQHSIKISLWQFLVIALFFMPIIYFLFVVIYHKKY</sequence>
<evidence type="ECO:0000313" key="2">
    <source>
        <dbReference type="EMBL" id="MFL0250846.1"/>
    </source>
</evidence>
<keyword evidence="1" id="KW-0472">Membrane</keyword>
<feature type="transmembrane region" description="Helical" evidence="1">
    <location>
        <begin position="110"/>
        <end position="132"/>
    </location>
</feature>
<dbReference type="Proteomes" id="UP001623592">
    <property type="component" value="Unassembled WGS sequence"/>
</dbReference>
<keyword evidence="1" id="KW-0812">Transmembrane</keyword>
<keyword evidence="1" id="KW-1133">Transmembrane helix</keyword>
<accession>A0ABW8TEU3</accession>
<evidence type="ECO:0000256" key="1">
    <source>
        <dbReference type="SAM" id="Phobius"/>
    </source>
</evidence>
<reference evidence="2 3" key="1">
    <citation type="submission" date="2024-11" db="EMBL/GenBank/DDBJ databases">
        <authorList>
            <person name="Heng Y.C."/>
            <person name="Lim A.C.H."/>
            <person name="Lee J.K.Y."/>
            <person name="Kittelmann S."/>
        </authorList>
    </citation>
    <scope>NUCLEOTIDE SEQUENCE [LARGE SCALE GENOMIC DNA]</scope>
    <source>
        <strain evidence="2 3">WILCCON 0114</strain>
    </source>
</reference>
<comment type="caution">
    <text evidence="2">The sequence shown here is derived from an EMBL/GenBank/DDBJ whole genome shotgun (WGS) entry which is preliminary data.</text>
</comment>
<proteinExistence type="predicted"/>
<dbReference type="Pfam" id="PF09946">
    <property type="entry name" value="DUF2178"/>
    <property type="match status" value="1"/>
</dbReference>
<feature type="transmembrane region" description="Helical" evidence="1">
    <location>
        <begin position="12"/>
        <end position="31"/>
    </location>
</feature>
<dbReference type="InterPro" id="IPR019235">
    <property type="entry name" value="DUF2178_TM"/>
</dbReference>
<feature type="transmembrane region" description="Helical" evidence="1">
    <location>
        <begin position="87"/>
        <end position="104"/>
    </location>
</feature>
<keyword evidence="3" id="KW-1185">Reference proteome</keyword>
<organism evidence="2 3">
    <name type="scientific">Clostridium neuense</name>
    <dbReference type="NCBI Taxonomy" id="1728934"/>
    <lineage>
        <taxon>Bacteria</taxon>
        <taxon>Bacillati</taxon>
        <taxon>Bacillota</taxon>
        <taxon>Clostridia</taxon>
        <taxon>Eubacteriales</taxon>
        <taxon>Clostridiaceae</taxon>
        <taxon>Clostridium</taxon>
    </lineage>
</organism>
<protein>
    <recommendedName>
        <fullName evidence="4">DUF2178 domain-containing protein</fullName>
    </recommendedName>
</protein>
<dbReference type="EMBL" id="JBJIAA010000008">
    <property type="protein sequence ID" value="MFL0250846.1"/>
    <property type="molecule type" value="Genomic_DNA"/>
</dbReference>
<gene>
    <name evidence="2" type="ORF">ACJDT4_10475</name>
</gene>
<dbReference type="RefSeq" id="WP_406787511.1">
    <property type="nucleotide sequence ID" value="NZ_JBJIAA010000008.1"/>
</dbReference>
<name>A0ABW8TEU3_9CLOT</name>
<feature type="transmembrane region" description="Helical" evidence="1">
    <location>
        <begin position="37"/>
        <end position="56"/>
    </location>
</feature>
<evidence type="ECO:0008006" key="4">
    <source>
        <dbReference type="Google" id="ProtNLM"/>
    </source>
</evidence>
<evidence type="ECO:0000313" key="3">
    <source>
        <dbReference type="Proteomes" id="UP001623592"/>
    </source>
</evidence>